<gene>
    <name evidence="1" type="ORF">EWM63_30970</name>
</gene>
<accession>A0A4P6L799</accession>
<keyword evidence="2" id="KW-1185">Reference proteome</keyword>
<dbReference type="Proteomes" id="UP000290637">
    <property type="component" value="Chromosome"/>
</dbReference>
<protein>
    <recommendedName>
        <fullName evidence="3">Phage protein</fullName>
    </recommendedName>
</protein>
<proteinExistence type="predicted"/>
<dbReference type="AlphaFoldDB" id="A0A4P6L799"/>
<evidence type="ECO:0008006" key="3">
    <source>
        <dbReference type="Google" id="ProtNLM"/>
    </source>
</evidence>
<evidence type="ECO:0000313" key="2">
    <source>
        <dbReference type="Proteomes" id="UP000290637"/>
    </source>
</evidence>
<dbReference type="RefSeq" id="WP_130189955.1">
    <property type="nucleotide sequence ID" value="NZ_CP035913.1"/>
</dbReference>
<name>A0A4P6L799_9BURK</name>
<reference evidence="1 2" key="1">
    <citation type="submission" date="2019-02" db="EMBL/GenBank/DDBJ databases">
        <title>Draft Genome Sequences of Six Type Strains of the Genus Massilia.</title>
        <authorList>
            <person name="Miess H."/>
            <person name="Frediansyhah A."/>
            <person name="Gross H."/>
        </authorList>
    </citation>
    <scope>NUCLEOTIDE SEQUENCE [LARGE SCALE GENOMIC DNA]</scope>
    <source>
        <strain evidence="1 2">DSM 17473</strain>
    </source>
</reference>
<dbReference type="EMBL" id="CP035913">
    <property type="protein sequence ID" value="QBE66848.1"/>
    <property type="molecule type" value="Genomic_DNA"/>
</dbReference>
<sequence length="99" mass="11483">MKRPQLIHILGRDYSITYELDDGDYGSCDTMQCEIEVREGMPRVEEQDTVLHEVMHAVWALMDIGNRKVEEHVVRKMATGLLLVLQQNPDLTKYLVKPE</sequence>
<evidence type="ECO:0000313" key="1">
    <source>
        <dbReference type="EMBL" id="QBE66848.1"/>
    </source>
</evidence>
<dbReference type="OrthoDB" id="9156092at2"/>
<organism evidence="1 2">
    <name type="scientific">Pseudoduganella lutea</name>
    <dbReference type="NCBI Taxonomy" id="321985"/>
    <lineage>
        <taxon>Bacteria</taxon>
        <taxon>Pseudomonadati</taxon>
        <taxon>Pseudomonadota</taxon>
        <taxon>Betaproteobacteria</taxon>
        <taxon>Burkholderiales</taxon>
        <taxon>Oxalobacteraceae</taxon>
        <taxon>Telluria group</taxon>
        <taxon>Pseudoduganella</taxon>
    </lineage>
</organism>
<dbReference type="KEGG" id="plue:EWM63_30970"/>